<keyword evidence="8 10" id="KW-0012">Acyltransferase</keyword>
<evidence type="ECO:0000256" key="8">
    <source>
        <dbReference type="ARBA" id="ARBA00023315"/>
    </source>
</evidence>
<evidence type="ECO:0000256" key="9">
    <source>
        <dbReference type="ARBA" id="ARBA00049486"/>
    </source>
</evidence>
<dbReference type="NCBIfam" id="NF041874">
    <property type="entry name" value="EPS_EpsC"/>
    <property type="match status" value="1"/>
</dbReference>
<dbReference type="NCBIfam" id="TIGR01172">
    <property type="entry name" value="cysE"/>
    <property type="match status" value="1"/>
</dbReference>
<keyword evidence="6 10" id="KW-0808">Transferase</keyword>
<dbReference type="EC" id="2.3.1.30" evidence="3 10"/>
<dbReference type="EMBL" id="JBBMFD010000040">
    <property type="protein sequence ID" value="MEQ2441749.1"/>
    <property type="molecule type" value="Genomic_DNA"/>
</dbReference>
<dbReference type="InterPro" id="IPR011004">
    <property type="entry name" value="Trimer_LpxA-like_sf"/>
</dbReference>
<evidence type="ECO:0000256" key="2">
    <source>
        <dbReference type="ARBA" id="ARBA00007274"/>
    </source>
</evidence>
<evidence type="ECO:0000256" key="4">
    <source>
        <dbReference type="ARBA" id="ARBA00018522"/>
    </source>
</evidence>
<evidence type="ECO:0000313" key="11">
    <source>
        <dbReference type="EMBL" id="MEQ2441749.1"/>
    </source>
</evidence>
<gene>
    <name evidence="11" type="primary">epsC</name>
    <name evidence="11" type="ORF">WMO26_13000</name>
</gene>
<dbReference type="RefSeq" id="WP_349221041.1">
    <property type="nucleotide sequence ID" value="NZ_JBBMFD010000040.1"/>
</dbReference>
<comment type="pathway">
    <text evidence="1">Amino-acid biosynthesis; L-cysteine biosynthesis; L-cysteine from L-serine: step 1/2.</text>
</comment>
<dbReference type="Gene3D" id="2.160.10.10">
    <property type="entry name" value="Hexapeptide repeat proteins"/>
    <property type="match status" value="1"/>
</dbReference>
<comment type="similarity">
    <text evidence="2 10">Belongs to the transferase hexapeptide repeat family.</text>
</comment>
<evidence type="ECO:0000256" key="5">
    <source>
        <dbReference type="ARBA" id="ARBA00022605"/>
    </source>
</evidence>
<keyword evidence="5" id="KW-0028">Amino-acid biosynthesis</keyword>
<comment type="catalytic activity">
    <reaction evidence="9 10">
        <text>L-serine + acetyl-CoA = O-acetyl-L-serine + CoA</text>
        <dbReference type="Rhea" id="RHEA:24560"/>
        <dbReference type="ChEBI" id="CHEBI:33384"/>
        <dbReference type="ChEBI" id="CHEBI:57287"/>
        <dbReference type="ChEBI" id="CHEBI:57288"/>
        <dbReference type="ChEBI" id="CHEBI:58340"/>
        <dbReference type="EC" id="2.3.1.30"/>
    </reaction>
</comment>
<sequence length="214" mass="23166">MFGRAKADVAAIRERDPAARSNFEVRVLYQGIKAVRSHRRANWLFRHNFLFLARLVSQRSRKKTGIEIHPGATIGTGLMIDHGMGVVIGETAEVGNNCTIYQGVTLGGTGKDTGKRHPTIGDNCMIGAGAKILGPIKVGNNCKVAANAVVLTDLPDDSTAVGVPARVVRRNGQKVDPLDQVHIPDPVSQTLCRLEAEIERLRDAVQVLSQTRSE</sequence>
<evidence type="ECO:0000256" key="10">
    <source>
        <dbReference type="PIRNR" id="PIRNR000441"/>
    </source>
</evidence>
<reference evidence="11 12" key="1">
    <citation type="submission" date="2024-03" db="EMBL/GenBank/DDBJ databases">
        <title>Human intestinal bacterial collection.</title>
        <authorList>
            <person name="Pauvert C."/>
            <person name="Hitch T.C.A."/>
            <person name="Clavel T."/>
        </authorList>
    </citation>
    <scope>NUCLEOTIDE SEQUENCE [LARGE SCALE GENOMIC DNA]</scope>
    <source>
        <strain evidence="11 12">CLA-JM-H44</strain>
    </source>
</reference>
<keyword evidence="12" id="KW-1185">Reference proteome</keyword>
<evidence type="ECO:0000313" key="12">
    <source>
        <dbReference type="Proteomes" id="UP001489509"/>
    </source>
</evidence>
<dbReference type="InterPro" id="IPR042122">
    <property type="entry name" value="Ser_AcTrfase_N_sf"/>
</dbReference>
<dbReference type="Pfam" id="PF00132">
    <property type="entry name" value="Hexapep"/>
    <property type="match status" value="1"/>
</dbReference>
<name>A0ABV1E4E5_9FIRM</name>
<evidence type="ECO:0000256" key="6">
    <source>
        <dbReference type="ARBA" id="ARBA00022679"/>
    </source>
</evidence>
<protein>
    <recommendedName>
        <fullName evidence="4 10">Serine acetyltransferase</fullName>
        <ecNumber evidence="3 10">2.3.1.30</ecNumber>
    </recommendedName>
</protein>
<comment type="caution">
    <text evidence="11">The sequence shown here is derived from an EMBL/GenBank/DDBJ whole genome shotgun (WGS) entry which is preliminary data.</text>
</comment>
<dbReference type="Proteomes" id="UP001489509">
    <property type="component" value="Unassembled WGS sequence"/>
</dbReference>
<dbReference type="InterPro" id="IPR045304">
    <property type="entry name" value="LbH_SAT"/>
</dbReference>
<dbReference type="Gene3D" id="1.10.3130.10">
    <property type="entry name" value="serine acetyltransferase, domain 1"/>
    <property type="match status" value="1"/>
</dbReference>
<evidence type="ECO:0000256" key="1">
    <source>
        <dbReference type="ARBA" id="ARBA00004876"/>
    </source>
</evidence>
<proteinExistence type="inferred from homology"/>
<dbReference type="CDD" id="cd03354">
    <property type="entry name" value="LbH_SAT"/>
    <property type="match status" value="1"/>
</dbReference>
<dbReference type="PIRSF" id="PIRSF000441">
    <property type="entry name" value="CysE"/>
    <property type="match status" value="1"/>
</dbReference>
<dbReference type="PANTHER" id="PTHR42811">
    <property type="entry name" value="SERINE ACETYLTRANSFERASE"/>
    <property type="match status" value="1"/>
</dbReference>
<dbReference type="InterPro" id="IPR053376">
    <property type="entry name" value="Serine_acetyltransferase"/>
</dbReference>
<evidence type="ECO:0000256" key="7">
    <source>
        <dbReference type="ARBA" id="ARBA00023192"/>
    </source>
</evidence>
<dbReference type="InterPro" id="IPR005881">
    <property type="entry name" value="Ser_O-AcTrfase"/>
</dbReference>
<evidence type="ECO:0000256" key="3">
    <source>
        <dbReference type="ARBA" id="ARBA00013266"/>
    </source>
</evidence>
<accession>A0ABV1E4E5</accession>
<dbReference type="InterPro" id="IPR001451">
    <property type="entry name" value="Hexapep"/>
</dbReference>
<dbReference type="SUPFAM" id="SSF51161">
    <property type="entry name" value="Trimeric LpxA-like enzymes"/>
    <property type="match status" value="1"/>
</dbReference>
<organism evidence="11 12">
    <name type="scientific">Solibaculum intestinale</name>
    <dbReference type="NCBI Taxonomy" id="3133165"/>
    <lineage>
        <taxon>Bacteria</taxon>
        <taxon>Bacillati</taxon>
        <taxon>Bacillota</taxon>
        <taxon>Clostridia</taxon>
        <taxon>Eubacteriales</taxon>
        <taxon>Oscillospiraceae</taxon>
        <taxon>Solibaculum</taxon>
    </lineage>
</organism>
<keyword evidence="7" id="KW-0198">Cysteine biosynthesis</keyword>